<dbReference type="Pfam" id="PF13426">
    <property type="entry name" value="PAS_9"/>
    <property type="match status" value="1"/>
</dbReference>
<gene>
    <name evidence="7" type="ORF">H4O21_10585</name>
</gene>
<dbReference type="SUPFAM" id="SSF55785">
    <property type="entry name" value="PYP-like sensor domain (PAS domain)"/>
    <property type="match status" value="2"/>
</dbReference>
<dbReference type="AlphaFoldDB" id="A0A839IQ19"/>
<dbReference type="SMART" id="SM00267">
    <property type="entry name" value="GGDEF"/>
    <property type="match status" value="1"/>
</dbReference>
<dbReference type="InterPro" id="IPR001610">
    <property type="entry name" value="PAC"/>
</dbReference>
<dbReference type="InterPro" id="IPR029787">
    <property type="entry name" value="Nucleotide_cyclase"/>
</dbReference>
<evidence type="ECO:0000313" key="7">
    <source>
        <dbReference type="EMBL" id="MBB1487058.1"/>
    </source>
</evidence>
<dbReference type="PROSITE" id="PS50113">
    <property type="entry name" value="PAC"/>
    <property type="match status" value="1"/>
</dbReference>
<reference evidence="7 8" key="1">
    <citation type="submission" date="2020-08" db="EMBL/GenBank/DDBJ databases">
        <title>Oceanospirillum sp. nov. isolated from marine sediment.</title>
        <authorList>
            <person name="Ji X."/>
        </authorList>
    </citation>
    <scope>NUCLEOTIDE SEQUENCE [LARGE SCALE GENOMIC DNA]</scope>
    <source>
        <strain evidence="7 8">D5</strain>
    </source>
</reference>
<comment type="cofactor">
    <cofactor evidence="1">
        <name>Mg(2+)</name>
        <dbReference type="ChEBI" id="CHEBI:18420"/>
    </cofactor>
</comment>
<dbReference type="InterPro" id="IPR052163">
    <property type="entry name" value="DGC-Regulatory_Protein"/>
</dbReference>
<dbReference type="SUPFAM" id="SSF55073">
    <property type="entry name" value="Nucleotide cyclase"/>
    <property type="match status" value="1"/>
</dbReference>
<feature type="transmembrane region" description="Helical" evidence="2">
    <location>
        <begin position="173"/>
        <end position="192"/>
    </location>
</feature>
<dbReference type="PANTHER" id="PTHR46663:SF3">
    <property type="entry name" value="SLL0267 PROTEIN"/>
    <property type="match status" value="1"/>
</dbReference>
<dbReference type="Gene3D" id="3.30.70.270">
    <property type="match status" value="1"/>
</dbReference>
<evidence type="ECO:0000256" key="3">
    <source>
        <dbReference type="SAM" id="SignalP"/>
    </source>
</evidence>
<dbReference type="NCBIfam" id="TIGR00229">
    <property type="entry name" value="sensory_box"/>
    <property type="match status" value="2"/>
</dbReference>
<dbReference type="PROSITE" id="PS50887">
    <property type="entry name" value="GGDEF"/>
    <property type="match status" value="1"/>
</dbReference>
<dbReference type="SMART" id="SM00086">
    <property type="entry name" value="PAC"/>
    <property type="match status" value="2"/>
</dbReference>
<evidence type="ECO:0000259" key="5">
    <source>
        <dbReference type="PROSITE" id="PS50113"/>
    </source>
</evidence>
<name>A0A839IQ19_9GAMM</name>
<dbReference type="InterPro" id="IPR000014">
    <property type="entry name" value="PAS"/>
</dbReference>
<evidence type="ECO:0000256" key="1">
    <source>
        <dbReference type="ARBA" id="ARBA00001946"/>
    </source>
</evidence>
<evidence type="ECO:0000313" key="8">
    <source>
        <dbReference type="Proteomes" id="UP000565262"/>
    </source>
</evidence>
<dbReference type="SMART" id="SM00091">
    <property type="entry name" value="PAS"/>
    <property type="match status" value="2"/>
</dbReference>
<feature type="domain" description="PAC" evidence="5">
    <location>
        <begin position="282"/>
        <end position="335"/>
    </location>
</feature>
<protein>
    <submittedName>
        <fullName evidence="7">Diguanylate cyclase</fullName>
    </submittedName>
</protein>
<evidence type="ECO:0000256" key="2">
    <source>
        <dbReference type="SAM" id="Phobius"/>
    </source>
</evidence>
<dbReference type="NCBIfam" id="TIGR00254">
    <property type="entry name" value="GGDEF"/>
    <property type="match status" value="1"/>
</dbReference>
<dbReference type="CDD" id="cd00130">
    <property type="entry name" value="PAS"/>
    <property type="match status" value="2"/>
</dbReference>
<dbReference type="InterPro" id="IPR000700">
    <property type="entry name" value="PAS-assoc_C"/>
</dbReference>
<evidence type="ECO:0000259" key="4">
    <source>
        <dbReference type="PROSITE" id="PS50112"/>
    </source>
</evidence>
<dbReference type="EMBL" id="JACJFM010000011">
    <property type="protein sequence ID" value="MBB1487058.1"/>
    <property type="molecule type" value="Genomic_DNA"/>
</dbReference>
<dbReference type="RefSeq" id="WP_182808836.1">
    <property type="nucleotide sequence ID" value="NZ_JACJFM010000011.1"/>
</dbReference>
<dbReference type="PANTHER" id="PTHR46663">
    <property type="entry name" value="DIGUANYLATE CYCLASE DGCT-RELATED"/>
    <property type="match status" value="1"/>
</dbReference>
<keyword evidence="8" id="KW-1185">Reference proteome</keyword>
<feature type="chain" id="PRO_5032661632" evidence="3">
    <location>
        <begin position="25"/>
        <end position="511"/>
    </location>
</feature>
<dbReference type="Gene3D" id="3.30.450.20">
    <property type="entry name" value="PAS domain"/>
    <property type="match status" value="2"/>
</dbReference>
<organism evidence="7 8">
    <name type="scientific">Oceanospirillum sediminis</name>
    <dbReference type="NCBI Taxonomy" id="2760088"/>
    <lineage>
        <taxon>Bacteria</taxon>
        <taxon>Pseudomonadati</taxon>
        <taxon>Pseudomonadota</taxon>
        <taxon>Gammaproteobacteria</taxon>
        <taxon>Oceanospirillales</taxon>
        <taxon>Oceanospirillaceae</taxon>
        <taxon>Oceanospirillum</taxon>
    </lineage>
</organism>
<accession>A0A839IQ19</accession>
<keyword evidence="3" id="KW-0732">Signal</keyword>
<dbReference type="GO" id="GO:0003824">
    <property type="term" value="F:catalytic activity"/>
    <property type="evidence" value="ECO:0007669"/>
    <property type="project" value="UniProtKB-ARBA"/>
</dbReference>
<dbReference type="Proteomes" id="UP000565262">
    <property type="component" value="Unassembled WGS sequence"/>
</dbReference>
<dbReference type="Pfam" id="PF08447">
    <property type="entry name" value="PAS_3"/>
    <property type="match status" value="1"/>
</dbReference>
<feature type="domain" description="PAS" evidence="4">
    <location>
        <begin position="205"/>
        <end position="278"/>
    </location>
</feature>
<keyword evidence="2" id="KW-0812">Transmembrane</keyword>
<dbReference type="InterPro" id="IPR043128">
    <property type="entry name" value="Rev_trsase/Diguanyl_cyclase"/>
</dbReference>
<proteinExistence type="predicted"/>
<dbReference type="InterPro" id="IPR035965">
    <property type="entry name" value="PAS-like_dom_sf"/>
</dbReference>
<evidence type="ECO:0000259" key="6">
    <source>
        <dbReference type="PROSITE" id="PS50887"/>
    </source>
</evidence>
<dbReference type="Pfam" id="PF00990">
    <property type="entry name" value="GGDEF"/>
    <property type="match status" value="1"/>
</dbReference>
<keyword evidence="2" id="KW-0472">Membrane</keyword>
<feature type="domain" description="GGDEF" evidence="6">
    <location>
        <begin position="367"/>
        <end position="501"/>
    </location>
</feature>
<dbReference type="CDD" id="cd01949">
    <property type="entry name" value="GGDEF"/>
    <property type="match status" value="1"/>
</dbReference>
<feature type="signal peptide" evidence="3">
    <location>
        <begin position="1"/>
        <end position="24"/>
    </location>
</feature>
<keyword evidence="2" id="KW-1133">Transmembrane helix</keyword>
<dbReference type="PROSITE" id="PS50112">
    <property type="entry name" value="PAS"/>
    <property type="match status" value="1"/>
</dbReference>
<dbReference type="InterPro" id="IPR000160">
    <property type="entry name" value="GGDEF_dom"/>
</dbReference>
<dbReference type="InterPro" id="IPR013655">
    <property type="entry name" value="PAS_fold_3"/>
</dbReference>
<comment type="caution">
    <text evidence="7">The sequence shown here is derived from an EMBL/GenBank/DDBJ whole genome shotgun (WGS) entry which is preliminary data.</text>
</comment>
<sequence length="511" mass="58563">MTALIPHMLLAILSVLMLSSRAVAGNTSMEEIFDKHQTVMLLINPGSGKIIRANPAATRFYGYPRKQLEQMSIQQINALSPKAVAEERALAARENRNYFIFRHKLASGKIHTVEVSSIPVTYQGESLLFSIIRDISKFRKTEDTLWHYQNRLEQMVEEQLFQLREKDQSQRTLLLLIILLLVLSSAGLMVLLQRSRITRKALSIEKERLNEVIWSTNAGTWEQDIRTGEITINERWADIMGYTRDELSPLNHSWRQKMIHSDDLSSADKKLRQHFDGILDGYEAEIRVRHKEGHWVWVMEKGKVVERDPRGHPLRIAGIHQDITRQRQASYQLEHLANHDTLTDLPNRNLFFDRLQQAIRIARRNQERLSVLFIDLDGFKTINDNYGHKAGDLLLKEIADRIRQQVRQSDTAGRLGGDEFAVVLHQIGKPEDACRTSEKLIQEISRPVLLHEGVSVSVSCSIGISIYPDHHDKADNLIQAADSAMYLAKKAGKGRFRIANPTKGYQQHQNT</sequence>
<dbReference type="FunFam" id="3.30.70.270:FF:000001">
    <property type="entry name" value="Diguanylate cyclase domain protein"/>
    <property type="match status" value="1"/>
</dbReference>